<protein>
    <submittedName>
        <fullName evidence="2">Uncharacterized protein</fullName>
    </submittedName>
</protein>
<name>A0AAE1CUN1_9GAST</name>
<sequence length="453" mass="52317">MSQEKLNKDDSSVWYNEIPPRVFFNIDEFKDGRAALYQQKWQKEILDQQLDIQQRQILKDQRLARIYLNPPNFRRKPKPDVQKLQAVKEQAVYNKEEHQHVEILSRRHMNQTCAIYGINFRDAGGQSETKTVSSLLSSRGKMCQKLRRLTPFHGPFALRVFPWETLSGTPLKKRYQVKIFRDKLAAHDLLEEESKDIKQYATTPHAVWRQHRFACPEGSDFRDLKEQVRLAKYRAMLNTKDLLADGDIVVGNAKLTSHFKPWTGKLDENVDCDDFFEDKVLMAKAREGLELRVAQLKASQRENNKKIAQQTTKSIRNRKGPGAINTQKSTRVSLQKPVDSGSRSSMDTKDSRERGTAKSSLETRSTSLKEIKDSKAIPNKANAGSNETSETFFEKKPLFSVEEEYLEDLQSASLETRKQLSNFLVPRPVGQYYPDPREDPKYRICFKIGTEVS</sequence>
<dbReference type="Proteomes" id="UP001283361">
    <property type="component" value="Unassembled WGS sequence"/>
</dbReference>
<evidence type="ECO:0000256" key="1">
    <source>
        <dbReference type="SAM" id="MobiDB-lite"/>
    </source>
</evidence>
<proteinExistence type="predicted"/>
<dbReference type="AlphaFoldDB" id="A0AAE1CUN1"/>
<organism evidence="2 3">
    <name type="scientific">Elysia crispata</name>
    <name type="common">lettuce slug</name>
    <dbReference type="NCBI Taxonomy" id="231223"/>
    <lineage>
        <taxon>Eukaryota</taxon>
        <taxon>Metazoa</taxon>
        <taxon>Spiralia</taxon>
        <taxon>Lophotrochozoa</taxon>
        <taxon>Mollusca</taxon>
        <taxon>Gastropoda</taxon>
        <taxon>Heterobranchia</taxon>
        <taxon>Euthyneura</taxon>
        <taxon>Panpulmonata</taxon>
        <taxon>Sacoglossa</taxon>
        <taxon>Placobranchoidea</taxon>
        <taxon>Plakobranchidae</taxon>
        <taxon>Elysia</taxon>
    </lineage>
</organism>
<evidence type="ECO:0000313" key="2">
    <source>
        <dbReference type="EMBL" id="KAK3737686.1"/>
    </source>
</evidence>
<evidence type="ECO:0000313" key="3">
    <source>
        <dbReference type="Proteomes" id="UP001283361"/>
    </source>
</evidence>
<feature type="region of interest" description="Disordered" evidence="1">
    <location>
        <begin position="298"/>
        <end position="389"/>
    </location>
</feature>
<accession>A0AAE1CUN1</accession>
<feature type="compositionally biased region" description="Polar residues" evidence="1">
    <location>
        <begin position="357"/>
        <end position="366"/>
    </location>
</feature>
<reference evidence="2" key="1">
    <citation type="journal article" date="2023" name="G3 (Bethesda)">
        <title>A reference genome for the long-term kleptoplast-retaining sea slug Elysia crispata morphotype clarki.</title>
        <authorList>
            <person name="Eastman K.E."/>
            <person name="Pendleton A.L."/>
            <person name="Shaikh M.A."/>
            <person name="Suttiyut T."/>
            <person name="Ogas R."/>
            <person name="Tomko P."/>
            <person name="Gavelis G."/>
            <person name="Widhalm J.R."/>
            <person name="Wisecaver J.H."/>
        </authorList>
    </citation>
    <scope>NUCLEOTIDE SEQUENCE</scope>
    <source>
        <strain evidence="2">ECLA1</strain>
    </source>
</reference>
<comment type="caution">
    <text evidence="2">The sequence shown here is derived from an EMBL/GenBank/DDBJ whole genome shotgun (WGS) entry which is preliminary data.</text>
</comment>
<feature type="compositionally biased region" description="Basic and acidic residues" evidence="1">
    <location>
        <begin position="346"/>
        <end position="356"/>
    </location>
</feature>
<gene>
    <name evidence="2" type="ORF">RRG08_066373</name>
</gene>
<dbReference type="EMBL" id="JAWDGP010006631">
    <property type="protein sequence ID" value="KAK3737686.1"/>
    <property type="molecule type" value="Genomic_DNA"/>
</dbReference>
<feature type="compositionally biased region" description="Polar residues" evidence="1">
    <location>
        <begin position="324"/>
        <end position="333"/>
    </location>
</feature>
<keyword evidence="3" id="KW-1185">Reference proteome</keyword>